<dbReference type="EMBL" id="CP077683">
    <property type="protein sequence ID" value="QXE91480.1"/>
    <property type="molecule type" value="Genomic_DNA"/>
</dbReference>
<dbReference type="Pfam" id="PF07963">
    <property type="entry name" value="N_methyl"/>
    <property type="match status" value="1"/>
</dbReference>
<organism evidence="2 3">
    <name type="scientific">Geomonas subterranea</name>
    <dbReference type="NCBI Taxonomy" id="2847989"/>
    <lineage>
        <taxon>Bacteria</taxon>
        <taxon>Pseudomonadati</taxon>
        <taxon>Thermodesulfobacteriota</taxon>
        <taxon>Desulfuromonadia</taxon>
        <taxon>Geobacterales</taxon>
        <taxon>Geobacteraceae</taxon>
        <taxon>Geomonas</taxon>
    </lineage>
</organism>
<keyword evidence="1" id="KW-0472">Membrane</keyword>
<protein>
    <submittedName>
        <fullName evidence="2">Prepilin-type N-terminal cleavage/methylation domain-containing protein</fullName>
    </submittedName>
</protein>
<feature type="transmembrane region" description="Helical" evidence="1">
    <location>
        <begin position="20"/>
        <end position="42"/>
    </location>
</feature>
<dbReference type="InterPro" id="IPR012902">
    <property type="entry name" value="N_methyl_site"/>
</dbReference>
<name>A0ABX8LLA0_9BACT</name>
<dbReference type="Proteomes" id="UP000683559">
    <property type="component" value="Chromosome"/>
</dbReference>
<keyword evidence="1" id="KW-0812">Transmembrane</keyword>
<keyword evidence="1" id="KW-1133">Transmembrane helix</keyword>
<reference evidence="2 3" key="1">
    <citation type="submission" date="2021-06" db="EMBL/GenBank/DDBJ databases">
        <title>Gemonas diversity in paddy soil.</title>
        <authorList>
            <person name="Liu G."/>
        </authorList>
    </citation>
    <scope>NUCLEOTIDE SEQUENCE [LARGE SCALE GENOMIC DNA]</scope>
    <source>
        <strain evidence="2 3">RG2</strain>
    </source>
</reference>
<keyword evidence="3" id="KW-1185">Reference proteome</keyword>
<accession>A0ABX8LLA0</accession>
<evidence type="ECO:0000256" key="1">
    <source>
        <dbReference type="SAM" id="Phobius"/>
    </source>
</evidence>
<proteinExistence type="predicted"/>
<dbReference type="NCBIfam" id="TIGR02532">
    <property type="entry name" value="IV_pilin_GFxxxE"/>
    <property type="match status" value="1"/>
</dbReference>
<dbReference type="PROSITE" id="PS00409">
    <property type="entry name" value="PROKAR_NTER_METHYL"/>
    <property type="match status" value="1"/>
</dbReference>
<dbReference type="RefSeq" id="WP_217288062.1">
    <property type="nucleotide sequence ID" value="NZ_CP077683.1"/>
</dbReference>
<evidence type="ECO:0000313" key="2">
    <source>
        <dbReference type="EMBL" id="QXE91480.1"/>
    </source>
</evidence>
<evidence type="ECO:0000313" key="3">
    <source>
        <dbReference type="Proteomes" id="UP000683559"/>
    </source>
</evidence>
<sequence length="137" mass="15346">MPVIATISRSSSRGFTLVEMLMAMLVMTVGLLGLLQSVNVAYQQSLKDKLRKEATQVAEARMHDWCSQPFKKITGPPPPDERVERAVAGGYWRYEVHYEPQPVGTGTVKLRVGVTWSVKGVSNSHEIFTLRTRRDGE</sequence>
<gene>
    <name evidence="2" type="ORF">KP001_02735</name>
</gene>